<dbReference type="EMBL" id="LR031872">
    <property type="protein sequence ID" value="VDC93628.1"/>
    <property type="molecule type" value="Genomic_DNA"/>
</dbReference>
<evidence type="ECO:0000256" key="5">
    <source>
        <dbReference type="ARBA" id="ARBA00023211"/>
    </source>
</evidence>
<evidence type="ECO:0000256" key="6">
    <source>
        <dbReference type="ARBA" id="ARBA00023239"/>
    </source>
</evidence>
<sequence length="606" mass="70082">MESTGSIFGPKNLPNVNRVLLHLKTNVSLFPSRWLHNHTLSLKPEKYHLVCVRATHSNDDLERTRPLVHFSPTLWGDHFLSVPLDVDEFDNLSREIEVKMKPKVRDMLMSFKNRDSERIRLIHLLVNLGIAYHFETEIDEILNKAFGKMDDIIAQQDDLETISTVFEVFRLRGYYMSCDAFSRFQGENGKFKESFAEDIRGMLQLYQAAHLGTPSEDIMDEALSFTRHHLESLTGNHAANVSPHLSTHIKNALCRARYHNLEMLATREYISFYDQEEDHNETLLKFAKLNFNYCQLHYIQELKDLTKWWKDIDLSSKLPYIRDRIVEVFFGSLAMYFEPRYSLGRIIVAKLTAVATVFNDTCDAYGTLPEVTSLVDAFQRWDLGAIEELPGYLRIVARTLLETMGDIEREMKPRGRTASVQHTIDELKSLGRAYLAISNWARAGHVPTFEEYMEVGMVAAGMDDFASYSFIAMEDCDEKSFFEWLNSKPRIFQALCAMYGVTNDIATYELEMKRGEVANGVNCYMKQHGVTKEETVEEFNKIYRENQKIIMEEFLTTVCVPRQVLMRCLNISRTFDVMYKEGDGYTEPLGNLKDIITSLFLHPIPL</sequence>
<evidence type="ECO:0000259" key="8">
    <source>
        <dbReference type="Pfam" id="PF01397"/>
    </source>
</evidence>
<keyword evidence="5" id="KW-0464">Manganese</keyword>
<evidence type="ECO:0000256" key="7">
    <source>
        <dbReference type="ARBA" id="ARBA00038405"/>
    </source>
</evidence>
<gene>
    <name evidence="10" type="ORF">BOLC3T16970H</name>
</gene>
<dbReference type="PANTHER" id="PTHR31225">
    <property type="entry name" value="OS04G0344100 PROTEIN-RELATED"/>
    <property type="match status" value="1"/>
</dbReference>
<dbReference type="InterPro" id="IPR005630">
    <property type="entry name" value="Terpene_synthase_metal-bd"/>
</dbReference>
<dbReference type="PANTHER" id="PTHR31225:SF93">
    <property type="entry name" value="ALPHA-HUMULENE_(-)-(E)-BETA-CARYOPHYLLENE SYNTHASE"/>
    <property type="match status" value="1"/>
</dbReference>
<protein>
    <submittedName>
        <fullName evidence="10">Uncharacterized protein</fullName>
    </submittedName>
</protein>
<accession>A0A3P6BC67</accession>
<dbReference type="SFLD" id="SFLDS00005">
    <property type="entry name" value="Isoprenoid_Synthase_Type_I"/>
    <property type="match status" value="1"/>
</dbReference>
<evidence type="ECO:0000256" key="4">
    <source>
        <dbReference type="ARBA" id="ARBA00022842"/>
    </source>
</evidence>
<dbReference type="InterPro" id="IPR044814">
    <property type="entry name" value="Terpene_cyclase_plant_C1"/>
</dbReference>
<reference evidence="10" key="1">
    <citation type="submission" date="2018-11" db="EMBL/GenBank/DDBJ databases">
        <authorList>
            <consortium name="Genoscope - CEA"/>
            <person name="William W."/>
        </authorList>
    </citation>
    <scope>NUCLEOTIDE SEQUENCE</scope>
</reference>
<dbReference type="FunFam" id="1.10.600.10:FF:000007">
    <property type="entry name" value="Isoprene synthase, chloroplastic"/>
    <property type="match status" value="1"/>
</dbReference>
<dbReference type="InterPro" id="IPR036965">
    <property type="entry name" value="Terpene_synth_N_sf"/>
</dbReference>
<keyword evidence="6" id="KW-0456">Lyase</keyword>
<dbReference type="CDD" id="cd00684">
    <property type="entry name" value="Terpene_cyclase_plant_C1"/>
    <property type="match status" value="1"/>
</dbReference>
<dbReference type="SUPFAM" id="SSF48239">
    <property type="entry name" value="Terpenoid cyclases/Protein prenyltransferases"/>
    <property type="match status" value="1"/>
</dbReference>
<feature type="domain" description="Terpene synthase metal-binding" evidence="9">
    <location>
        <begin position="310"/>
        <end position="548"/>
    </location>
</feature>
<keyword evidence="3" id="KW-0479">Metal-binding</keyword>
<dbReference type="GO" id="GO:0010333">
    <property type="term" value="F:terpene synthase activity"/>
    <property type="evidence" value="ECO:0007669"/>
    <property type="project" value="InterPro"/>
</dbReference>
<dbReference type="GO" id="GO:0000287">
    <property type="term" value="F:magnesium ion binding"/>
    <property type="evidence" value="ECO:0007669"/>
    <property type="project" value="InterPro"/>
</dbReference>
<comment type="similarity">
    <text evidence="7">Belongs to the terpene synthase family. Tpsa subfamily.</text>
</comment>
<keyword evidence="4" id="KW-0460">Magnesium</keyword>
<evidence type="ECO:0000313" key="10">
    <source>
        <dbReference type="EMBL" id="VDC93628.1"/>
    </source>
</evidence>
<evidence type="ECO:0000256" key="3">
    <source>
        <dbReference type="ARBA" id="ARBA00022723"/>
    </source>
</evidence>
<evidence type="ECO:0000259" key="9">
    <source>
        <dbReference type="Pfam" id="PF03936"/>
    </source>
</evidence>
<dbReference type="GO" id="GO:0016102">
    <property type="term" value="P:diterpenoid biosynthetic process"/>
    <property type="evidence" value="ECO:0007669"/>
    <property type="project" value="InterPro"/>
</dbReference>
<organism evidence="10">
    <name type="scientific">Brassica oleracea</name>
    <name type="common">Wild cabbage</name>
    <dbReference type="NCBI Taxonomy" id="3712"/>
    <lineage>
        <taxon>Eukaryota</taxon>
        <taxon>Viridiplantae</taxon>
        <taxon>Streptophyta</taxon>
        <taxon>Embryophyta</taxon>
        <taxon>Tracheophyta</taxon>
        <taxon>Spermatophyta</taxon>
        <taxon>Magnoliopsida</taxon>
        <taxon>eudicotyledons</taxon>
        <taxon>Gunneridae</taxon>
        <taxon>Pentapetalae</taxon>
        <taxon>rosids</taxon>
        <taxon>malvids</taxon>
        <taxon>Brassicales</taxon>
        <taxon>Brassicaceae</taxon>
        <taxon>Brassiceae</taxon>
        <taxon>Brassica</taxon>
    </lineage>
</organism>
<dbReference type="Pfam" id="PF03936">
    <property type="entry name" value="Terpene_synth_C"/>
    <property type="match status" value="1"/>
</dbReference>
<dbReference type="Gene3D" id="1.10.600.10">
    <property type="entry name" value="Farnesyl Diphosphate Synthase"/>
    <property type="match status" value="1"/>
</dbReference>
<dbReference type="InterPro" id="IPR034741">
    <property type="entry name" value="Terpene_cyclase-like_1_C"/>
</dbReference>
<feature type="domain" description="Terpene synthase N-terminal" evidence="8">
    <location>
        <begin position="74"/>
        <end position="253"/>
    </location>
</feature>
<proteinExistence type="inferred from homology"/>
<name>A0A3P6BC67_BRAOL</name>
<dbReference type="Pfam" id="PF01397">
    <property type="entry name" value="Terpene_synth"/>
    <property type="match status" value="1"/>
</dbReference>
<dbReference type="Gene3D" id="1.50.10.130">
    <property type="entry name" value="Terpene synthase, N-terminal domain"/>
    <property type="match status" value="1"/>
</dbReference>
<evidence type="ECO:0000256" key="1">
    <source>
        <dbReference type="ARBA" id="ARBA00001936"/>
    </source>
</evidence>
<dbReference type="InterPro" id="IPR008949">
    <property type="entry name" value="Isoprenoid_synthase_dom_sf"/>
</dbReference>
<evidence type="ECO:0000256" key="2">
    <source>
        <dbReference type="ARBA" id="ARBA00001946"/>
    </source>
</evidence>
<comment type="cofactor">
    <cofactor evidence="2">
        <name>Mg(2+)</name>
        <dbReference type="ChEBI" id="CHEBI:18420"/>
    </cofactor>
</comment>
<dbReference type="InterPro" id="IPR001906">
    <property type="entry name" value="Terpene_synth_N"/>
</dbReference>
<dbReference type="AlphaFoldDB" id="A0A3P6BC67"/>
<dbReference type="SFLD" id="SFLDG01019">
    <property type="entry name" value="Terpene_Cyclase_Like_1_C_Termi"/>
    <property type="match status" value="1"/>
</dbReference>
<dbReference type="InterPro" id="IPR008930">
    <property type="entry name" value="Terpenoid_cyclase/PrenylTrfase"/>
</dbReference>
<dbReference type="FunFam" id="1.50.10.130:FF:000001">
    <property type="entry name" value="Isoprene synthase, chloroplastic"/>
    <property type="match status" value="1"/>
</dbReference>
<dbReference type="SUPFAM" id="SSF48576">
    <property type="entry name" value="Terpenoid synthases"/>
    <property type="match status" value="1"/>
</dbReference>
<dbReference type="InterPro" id="IPR050148">
    <property type="entry name" value="Terpene_synthase-like"/>
</dbReference>
<comment type="cofactor">
    <cofactor evidence="1">
        <name>Mn(2+)</name>
        <dbReference type="ChEBI" id="CHEBI:29035"/>
    </cofactor>
</comment>